<comment type="caution">
    <text evidence="1">The sequence shown here is derived from an EMBL/GenBank/DDBJ whole genome shotgun (WGS) entry which is preliminary data.</text>
</comment>
<protein>
    <submittedName>
        <fullName evidence="1">Uncharacterized protein</fullName>
    </submittedName>
</protein>
<dbReference type="Proteomes" id="UP000698173">
    <property type="component" value="Unassembled WGS sequence"/>
</dbReference>
<proteinExistence type="predicted"/>
<reference evidence="1" key="1">
    <citation type="journal article" date="2021" name="PeerJ">
        <title>Extensive microbial diversity within the chicken gut microbiome revealed by metagenomics and culture.</title>
        <authorList>
            <person name="Gilroy R."/>
            <person name="Ravi A."/>
            <person name="Getino M."/>
            <person name="Pursley I."/>
            <person name="Horton D.L."/>
            <person name="Alikhan N.F."/>
            <person name="Baker D."/>
            <person name="Gharbi K."/>
            <person name="Hall N."/>
            <person name="Watson M."/>
            <person name="Adriaenssens E.M."/>
            <person name="Foster-Nyarko E."/>
            <person name="Jarju S."/>
            <person name="Secka A."/>
            <person name="Antonio M."/>
            <person name="Oren A."/>
            <person name="Chaudhuri R.R."/>
            <person name="La Ragione R."/>
            <person name="Hildebrand F."/>
            <person name="Pallen M.J."/>
        </authorList>
    </citation>
    <scope>NUCLEOTIDE SEQUENCE</scope>
    <source>
        <strain evidence="1">CHK171-7178</strain>
    </source>
</reference>
<name>A0A921G1L0_SPOPS</name>
<evidence type="ECO:0000313" key="1">
    <source>
        <dbReference type="EMBL" id="HJF33111.1"/>
    </source>
</evidence>
<accession>A0A921G1L0</accession>
<gene>
    <name evidence="1" type="ORF">K8V56_15225</name>
</gene>
<dbReference type="AlphaFoldDB" id="A0A921G1L0"/>
<reference evidence="1" key="2">
    <citation type="submission" date="2021-09" db="EMBL/GenBank/DDBJ databases">
        <authorList>
            <person name="Gilroy R."/>
        </authorList>
    </citation>
    <scope>NUCLEOTIDE SEQUENCE</scope>
    <source>
        <strain evidence="1">CHK171-7178</strain>
    </source>
</reference>
<organism evidence="1 2">
    <name type="scientific">Sporosarcina psychrophila</name>
    <name type="common">Bacillus psychrophilus</name>
    <dbReference type="NCBI Taxonomy" id="1476"/>
    <lineage>
        <taxon>Bacteria</taxon>
        <taxon>Bacillati</taxon>
        <taxon>Bacillota</taxon>
        <taxon>Bacilli</taxon>
        <taxon>Bacillales</taxon>
        <taxon>Caryophanaceae</taxon>
        <taxon>Sporosarcina</taxon>
    </lineage>
</organism>
<evidence type="ECO:0000313" key="2">
    <source>
        <dbReference type="Proteomes" id="UP000698173"/>
    </source>
</evidence>
<dbReference type="EMBL" id="DYWT01000243">
    <property type="protein sequence ID" value="HJF33111.1"/>
    <property type="molecule type" value="Genomic_DNA"/>
</dbReference>
<sequence>MDWKEIEFKKVDYVERCIAEFEITALNFFETIYEDVIHYGAFKVKVYERQVGETYIGVTNLRLQDSFGGYEGGLGSGKSMEQALENTVNNFIENIMEYKSKKGMNLSKEDFVLLAYDEF</sequence>